<dbReference type="InterPro" id="IPR001753">
    <property type="entry name" value="Enoyl-CoA_hydra/iso"/>
</dbReference>
<dbReference type="PANTHER" id="PTHR42964">
    <property type="entry name" value="ENOYL-COA HYDRATASE"/>
    <property type="match status" value="1"/>
</dbReference>
<comment type="caution">
    <text evidence="2">The sequence shown here is derived from an EMBL/GenBank/DDBJ whole genome shotgun (WGS) entry which is preliminary data.</text>
</comment>
<comment type="similarity">
    <text evidence="1">Belongs to the enoyl-CoA hydratase/isomerase family.</text>
</comment>
<dbReference type="SUPFAM" id="SSF52096">
    <property type="entry name" value="ClpP/crotonase"/>
    <property type="match status" value="1"/>
</dbReference>
<keyword evidence="3" id="KW-1185">Reference proteome</keyword>
<organism evidence="2 3">
    <name type="scientific">Sphingobacterium paludis</name>
    <dbReference type="NCBI Taxonomy" id="1476465"/>
    <lineage>
        <taxon>Bacteria</taxon>
        <taxon>Pseudomonadati</taxon>
        <taxon>Bacteroidota</taxon>
        <taxon>Sphingobacteriia</taxon>
        <taxon>Sphingobacteriales</taxon>
        <taxon>Sphingobacteriaceae</taxon>
        <taxon>Sphingobacterium</taxon>
    </lineage>
</organism>
<dbReference type="InterPro" id="IPR029045">
    <property type="entry name" value="ClpP/crotonase-like_dom_sf"/>
</dbReference>
<dbReference type="CDD" id="cd06558">
    <property type="entry name" value="crotonase-like"/>
    <property type="match status" value="1"/>
</dbReference>
<reference evidence="2 3" key="1">
    <citation type="submission" date="2019-03" db="EMBL/GenBank/DDBJ databases">
        <title>Genomic Encyclopedia of Type Strains, Phase III (KMG-III): the genomes of soil and plant-associated and newly described type strains.</title>
        <authorList>
            <person name="Whitman W."/>
        </authorList>
    </citation>
    <scope>NUCLEOTIDE SEQUENCE [LARGE SCALE GENOMIC DNA]</scope>
    <source>
        <strain evidence="2 3">CGMCC 1.12801</strain>
    </source>
</reference>
<dbReference type="GO" id="GO:0003824">
    <property type="term" value="F:catalytic activity"/>
    <property type="evidence" value="ECO:0007669"/>
    <property type="project" value="UniProtKB-ARBA"/>
</dbReference>
<dbReference type="OrthoDB" id="9775794at2"/>
<evidence type="ECO:0000313" key="2">
    <source>
        <dbReference type="EMBL" id="TDS14846.1"/>
    </source>
</evidence>
<name>A0A4R7D773_9SPHI</name>
<dbReference type="InterPro" id="IPR051683">
    <property type="entry name" value="Enoyl-CoA_Hydratase/Isomerase"/>
</dbReference>
<proteinExistence type="inferred from homology"/>
<accession>A0A4R7D773</accession>
<gene>
    <name evidence="2" type="ORF">B0I21_103346</name>
</gene>
<evidence type="ECO:0000256" key="1">
    <source>
        <dbReference type="ARBA" id="ARBA00005254"/>
    </source>
</evidence>
<dbReference type="EMBL" id="SNZV01000003">
    <property type="protein sequence ID" value="TDS14846.1"/>
    <property type="molecule type" value="Genomic_DNA"/>
</dbReference>
<evidence type="ECO:0000313" key="3">
    <source>
        <dbReference type="Proteomes" id="UP000294752"/>
    </source>
</evidence>
<sequence length="235" mass="26240">MYNFIKAEKKDHIGVLTLARSAKRNAFTPGMINEIAHALNQFNADKDIRVLLLQAEGPVFSAGMDLKTFRDPSLDTPNPSIIHTDVSLGEVMDSFKKPIVAKVEGDVIAGAFLFVLGCTYVYASPQVRFRLPELELGIFPFQVMAGLLRVMPEKKVLQLCLNTEYFNVEEAIRYGIVDGILETDQLSDLLNSFSDKQEAALKAGIDALKQLSTVKREEQFAFLKDQLERLRDGKA</sequence>
<dbReference type="AlphaFoldDB" id="A0A4R7D773"/>
<protein>
    <submittedName>
        <fullName evidence="2">Enoyl-CoA hydratase/carnithine racemase</fullName>
    </submittedName>
</protein>
<dbReference type="PANTHER" id="PTHR42964:SF1">
    <property type="entry name" value="POLYKETIDE BIOSYNTHESIS ENOYL-COA HYDRATASE PKSH-RELATED"/>
    <property type="match status" value="1"/>
</dbReference>
<dbReference type="Gene3D" id="3.90.226.10">
    <property type="entry name" value="2-enoyl-CoA Hydratase, Chain A, domain 1"/>
    <property type="match status" value="1"/>
</dbReference>
<dbReference type="Pfam" id="PF00378">
    <property type="entry name" value="ECH_1"/>
    <property type="match status" value="1"/>
</dbReference>
<dbReference type="RefSeq" id="WP_133639871.1">
    <property type="nucleotide sequence ID" value="NZ_SNZV01000003.1"/>
</dbReference>
<dbReference type="Proteomes" id="UP000294752">
    <property type="component" value="Unassembled WGS sequence"/>
</dbReference>